<dbReference type="Proteomes" id="UP000030762">
    <property type="component" value="Unassembled WGS sequence"/>
</dbReference>
<gene>
    <name evidence="1" type="ORF">SDRG_09072</name>
</gene>
<reference evidence="1 2" key="1">
    <citation type="submission" date="2012-04" db="EMBL/GenBank/DDBJ databases">
        <title>The Genome Sequence of Saprolegnia declina VS20.</title>
        <authorList>
            <consortium name="The Broad Institute Genome Sequencing Platform"/>
            <person name="Russ C."/>
            <person name="Nusbaum C."/>
            <person name="Tyler B."/>
            <person name="van West P."/>
            <person name="Dieguez-Uribeondo J."/>
            <person name="de Bruijn I."/>
            <person name="Tripathy S."/>
            <person name="Jiang R."/>
            <person name="Young S.K."/>
            <person name="Zeng Q."/>
            <person name="Gargeya S."/>
            <person name="Fitzgerald M."/>
            <person name="Haas B."/>
            <person name="Abouelleil A."/>
            <person name="Alvarado L."/>
            <person name="Arachchi H.M."/>
            <person name="Berlin A."/>
            <person name="Chapman S.B."/>
            <person name="Goldberg J."/>
            <person name="Griggs A."/>
            <person name="Gujja S."/>
            <person name="Hansen M."/>
            <person name="Howarth C."/>
            <person name="Imamovic A."/>
            <person name="Larimer J."/>
            <person name="McCowen C."/>
            <person name="Montmayeur A."/>
            <person name="Murphy C."/>
            <person name="Neiman D."/>
            <person name="Pearson M."/>
            <person name="Priest M."/>
            <person name="Roberts A."/>
            <person name="Saif S."/>
            <person name="Shea T."/>
            <person name="Sisk P."/>
            <person name="Sykes S."/>
            <person name="Wortman J."/>
            <person name="Nusbaum C."/>
            <person name="Birren B."/>
        </authorList>
    </citation>
    <scope>NUCLEOTIDE SEQUENCE [LARGE SCALE GENOMIC DNA]</scope>
    <source>
        <strain evidence="1 2">VS20</strain>
    </source>
</reference>
<protein>
    <submittedName>
        <fullName evidence="1">Uncharacterized protein</fullName>
    </submittedName>
</protein>
<dbReference type="EMBL" id="JH767159">
    <property type="protein sequence ID" value="EQC33566.1"/>
    <property type="molecule type" value="Genomic_DNA"/>
</dbReference>
<name>T0QFS1_SAPDV</name>
<proteinExistence type="predicted"/>
<keyword evidence="2" id="KW-1185">Reference proteome</keyword>
<dbReference type="InParanoid" id="T0QFS1"/>
<dbReference type="AlphaFoldDB" id="T0QFS1"/>
<organism evidence="1 2">
    <name type="scientific">Saprolegnia diclina (strain VS20)</name>
    <dbReference type="NCBI Taxonomy" id="1156394"/>
    <lineage>
        <taxon>Eukaryota</taxon>
        <taxon>Sar</taxon>
        <taxon>Stramenopiles</taxon>
        <taxon>Oomycota</taxon>
        <taxon>Saprolegniomycetes</taxon>
        <taxon>Saprolegniales</taxon>
        <taxon>Saprolegniaceae</taxon>
        <taxon>Saprolegnia</taxon>
    </lineage>
</organism>
<accession>T0QFS1</accession>
<dbReference type="OMA" id="NCTMALA"/>
<dbReference type="GeneID" id="19949799"/>
<evidence type="ECO:0000313" key="1">
    <source>
        <dbReference type="EMBL" id="EQC33566.1"/>
    </source>
</evidence>
<dbReference type="VEuPathDB" id="FungiDB:SDRG_09072"/>
<sequence>MAAPCASIISCVGNQTTRNCTMALASANMESSTEYTSAVATRPTSQINQSPLLSTTASVAARRMLTRSLDAATQELRHAIAGFNMNVKFAIGSNVVGALLNVTSANLTESLTAQVQTMFAGIATVTVITGSNATAWFLSIWYEGYYGPPPALTIYGSHNASRST</sequence>
<dbReference type="RefSeq" id="XP_008613206.1">
    <property type="nucleotide sequence ID" value="XM_008614984.1"/>
</dbReference>
<evidence type="ECO:0000313" key="2">
    <source>
        <dbReference type="Proteomes" id="UP000030762"/>
    </source>
</evidence>